<name>A0A9Q0G7J1_9ROSI</name>
<feature type="compositionally biased region" description="Polar residues" evidence="1">
    <location>
        <begin position="1"/>
        <end position="12"/>
    </location>
</feature>
<proteinExistence type="predicted"/>
<feature type="region of interest" description="Disordered" evidence="1">
    <location>
        <begin position="1"/>
        <end position="24"/>
    </location>
</feature>
<evidence type="ECO:0008006" key="4">
    <source>
        <dbReference type="Google" id="ProtNLM"/>
    </source>
</evidence>
<dbReference type="Proteomes" id="UP001141552">
    <property type="component" value="Unassembled WGS sequence"/>
</dbReference>
<accession>A0A9Q0G7J1</accession>
<feature type="region of interest" description="Disordered" evidence="1">
    <location>
        <begin position="38"/>
        <end position="60"/>
    </location>
</feature>
<protein>
    <recommendedName>
        <fullName evidence="4">DUF4283 domain-containing protein</fullName>
    </recommendedName>
</protein>
<evidence type="ECO:0000313" key="3">
    <source>
        <dbReference type="Proteomes" id="UP001141552"/>
    </source>
</evidence>
<evidence type="ECO:0000256" key="1">
    <source>
        <dbReference type="SAM" id="MobiDB-lite"/>
    </source>
</evidence>
<organism evidence="2 3">
    <name type="scientific">Turnera subulata</name>
    <dbReference type="NCBI Taxonomy" id="218843"/>
    <lineage>
        <taxon>Eukaryota</taxon>
        <taxon>Viridiplantae</taxon>
        <taxon>Streptophyta</taxon>
        <taxon>Embryophyta</taxon>
        <taxon>Tracheophyta</taxon>
        <taxon>Spermatophyta</taxon>
        <taxon>Magnoliopsida</taxon>
        <taxon>eudicotyledons</taxon>
        <taxon>Gunneridae</taxon>
        <taxon>Pentapetalae</taxon>
        <taxon>rosids</taxon>
        <taxon>fabids</taxon>
        <taxon>Malpighiales</taxon>
        <taxon>Passifloraceae</taxon>
        <taxon>Turnera</taxon>
    </lineage>
</organism>
<evidence type="ECO:0000313" key="2">
    <source>
        <dbReference type="EMBL" id="KAJ4845014.1"/>
    </source>
</evidence>
<feature type="region of interest" description="Disordered" evidence="1">
    <location>
        <begin position="321"/>
        <end position="362"/>
    </location>
</feature>
<keyword evidence="3" id="KW-1185">Reference proteome</keyword>
<feature type="compositionally biased region" description="Basic and acidic residues" evidence="1">
    <location>
        <begin position="337"/>
        <end position="357"/>
    </location>
</feature>
<dbReference type="OrthoDB" id="1749329at2759"/>
<sequence length="583" mass="64482">MTARKNLSTSPMSPGLPSTKRINSVPVDDGVLRANLARRKDSNASTKKGHSQATLPVSNRVSKDKTFAQSVKGKEVVVPLEDSESCAGFSNILYNSSKESSRWLSNSAFGILAVPLEIGEIVKNFRSKGFQNITDTFKSLRAWQPGDYPNNRRCWIQVNGVPVQAWNQEFFHSMAMRFGRMIKLAEVTEKRIILDYAYMQVLTTVKKPIHWVFNAVVDGVKFTIKASEAPISEVQYLNQQIPSHNLEDLISLDQSPGIKAVQAVRSSGQLQDSSSCRFSTSANFKMAPINLVEESDPFKLMDIIEKVNQQVPKAAVSPLGKSNGGVLVSPRSMPADNGEKSNGDVLSSKDRQQHVSKSDGPPLIQFGRFYSLEVGESSNGKEVEGVTKGLVPYDFSGSPCNPTPVSVEDQGSNFQPMGLSVTSFNKAQLNTPPRSNSICIESSDPSSVEPFLESSSETLLYKLLEKKLARVSKVKKQKRKQKFKRINDKGSVVSTSTIGDSEIRRVNSRFGCADLVQFPLVPHCDVEAENTIQVGNQLGWKSQNGNDADRRVARELIEKEGSRDHLVTILHKESDVISMEWYY</sequence>
<gene>
    <name evidence="2" type="ORF">Tsubulata_037832</name>
</gene>
<feature type="compositionally biased region" description="Polar residues" evidence="1">
    <location>
        <begin position="43"/>
        <end position="60"/>
    </location>
</feature>
<reference evidence="2" key="1">
    <citation type="submission" date="2022-02" db="EMBL/GenBank/DDBJ databases">
        <authorList>
            <person name="Henning P.M."/>
            <person name="McCubbin A.G."/>
            <person name="Shore J.S."/>
        </authorList>
    </citation>
    <scope>NUCLEOTIDE SEQUENCE</scope>
    <source>
        <strain evidence="2">F60SS</strain>
        <tissue evidence="2">Leaves</tissue>
    </source>
</reference>
<dbReference type="PANTHER" id="PTHR34427">
    <property type="entry name" value="DUF4283 DOMAIN PROTEIN"/>
    <property type="match status" value="1"/>
</dbReference>
<dbReference type="PANTHER" id="PTHR34427:SF5">
    <property type="entry name" value="DUF4283 DOMAIN-CONTAINING PROTEIN"/>
    <property type="match status" value="1"/>
</dbReference>
<dbReference type="EMBL" id="JAKUCV010001801">
    <property type="protein sequence ID" value="KAJ4845014.1"/>
    <property type="molecule type" value="Genomic_DNA"/>
</dbReference>
<reference evidence="2" key="2">
    <citation type="journal article" date="2023" name="Plants (Basel)">
        <title>Annotation of the Turnera subulata (Passifloraceae) Draft Genome Reveals the S-Locus Evolved after the Divergence of Turneroideae from Passifloroideae in a Stepwise Manner.</title>
        <authorList>
            <person name="Henning P.M."/>
            <person name="Roalson E.H."/>
            <person name="Mir W."/>
            <person name="McCubbin A.G."/>
            <person name="Shore J.S."/>
        </authorList>
    </citation>
    <scope>NUCLEOTIDE SEQUENCE</scope>
    <source>
        <strain evidence="2">F60SS</strain>
    </source>
</reference>
<comment type="caution">
    <text evidence="2">The sequence shown here is derived from an EMBL/GenBank/DDBJ whole genome shotgun (WGS) entry which is preliminary data.</text>
</comment>
<dbReference type="AlphaFoldDB" id="A0A9Q0G7J1"/>